<keyword evidence="2 4" id="KW-0479">Metal-binding</keyword>
<dbReference type="PANTHER" id="PTHR24305">
    <property type="entry name" value="CYTOCHROME P450"/>
    <property type="match status" value="1"/>
</dbReference>
<dbReference type="GO" id="GO:0005506">
    <property type="term" value="F:iron ion binding"/>
    <property type="evidence" value="ECO:0007669"/>
    <property type="project" value="InterPro"/>
</dbReference>
<dbReference type="CDD" id="cd11062">
    <property type="entry name" value="CYP58-like"/>
    <property type="match status" value="1"/>
</dbReference>
<name>A0A4U0XL06_9PEZI</name>
<feature type="compositionally biased region" description="Basic residues" evidence="5">
    <location>
        <begin position="730"/>
        <end position="748"/>
    </location>
</feature>
<protein>
    <submittedName>
        <fullName evidence="6">Uncharacterized protein</fullName>
    </submittedName>
</protein>
<dbReference type="InterPro" id="IPR036396">
    <property type="entry name" value="Cyt_P450_sf"/>
</dbReference>
<dbReference type="InterPro" id="IPR001128">
    <property type="entry name" value="Cyt_P450"/>
</dbReference>
<dbReference type="InterPro" id="IPR002401">
    <property type="entry name" value="Cyt_P450_E_grp-I"/>
</dbReference>
<proteinExistence type="predicted"/>
<dbReference type="OrthoDB" id="3945418at2759"/>
<keyword evidence="3 4" id="KW-0408">Iron</keyword>
<dbReference type="GO" id="GO:0004497">
    <property type="term" value="F:monooxygenase activity"/>
    <property type="evidence" value="ECO:0007669"/>
    <property type="project" value="InterPro"/>
</dbReference>
<evidence type="ECO:0000256" key="3">
    <source>
        <dbReference type="ARBA" id="ARBA00023004"/>
    </source>
</evidence>
<feature type="binding site" description="axial binding residue" evidence="4">
    <location>
        <position position="407"/>
    </location>
    <ligand>
        <name>heme</name>
        <dbReference type="ChEBI" id="CHEBI:30413"/>
    </ligand>
    <ligandPart>
        <name>Fe</name>
        <dbReference type="ChEBI" id="CHEBI:18248"/>
    </ligandPart>
</feature>
<dbReference type="InterPro" id="IPR050121">
    <property type="entry name" value="Cytochrome_P450_monoxygenase"/>
</dbReference>
<organism evidence="6 7">
    <name type="scientific">Cryomyces minteri</name>
    <dbReference type="NCBI Taxonomy" id="331657"/>
    <lineage>
        <taxon>Eukaryota</taxon>
        <taxon>Fungi</taxon>
        <taxon>Dikarya</taxon>
        <taxon>Ascomycota</taxon>
        <taxon>Pezizomycotina</taxon>
        <taxon>Dothideomycetes</taxon>
        <taxon>Dothideomycetes incertae sedis</taxon>
        <taxon>Cryomyces</taxon>
    </lineage>
</organism>
<dbReference type="AlphaFoldDB" id="A0A4U0XL06"/>
<evidence type="ECO:0000256" key="2">
    <source>
        <dbReference type="ARBA" id="ARBA00022723"/>
    </source>
</evidence>
<dbReference type="Proteomes" id="UP000308768">
    <property type="component" value="Unassembled WGS sequence"/>
</dbReference>
<dbReference type="PROSITE" id="PS00086">
    <property type="entry name" value="CYTOCHROME_P450"/>
    <property type="match status" value="1"/>
</dbReference>
<evidence type="ECO:0000256" key="1">
    <source>
        <dbReference type="ARBA" id="ARBA00001971"/>
    </source>
</evidence>
<feature type="region of interest" description="Disordered" evidence="5">
    <location>
        <begin position="921"/>
        <end position="943"/>
    </location>
</feature>
<dbReference type="STRING" id="331657.A0A4U0XL06"/>
<gene>
    <name evidence="6" type="ORF">B0A49_03638</name>
</gene>
<evidence type="ECO:0000313" key="7">
    <source>
        <dbReference type="Proteomes" id="UP000308768"/>
    </source>
</evidence>
<dbReference type="GO" id="GO:0016705">
    <property type="term" value="F:oxidoreductase activity, acting on paired donors, with incorporation or reduction of molecular oxygen"/>
    <property type="evidence" value="ECO:0007669"/>
    <property type="project" value="InterPro"/>
</dbReference>
<keyword evidence="7" id="KW-1185">Reference proteome</keyword>
<dbReference type="Pfam" id="PF00067">
    <property type="entry name" value="p450"/>
    <property type="match status" value="1"/>
</dbReference>
<dbReference type="PANTHER" id="PTHR24305:SF152">
    <property type="entry name" value="P450, PUTATIVE (EUROFUNG)-RELATED"/>
    <property type="match status" value="1"/>
</dbReference>
<accession>A0A4U0XL06</accession>
<dbReference type="SUPFAM" id="SSF48264">
    <property type="entry name" value="Cytochrome P450"/>
    <property type="match status" value="1"/>
</dbReference>
<evidence type="ECO:0000256" key="5">
    <source>
        <dbReference type="SAM" id="MobiDB-lite"/>
    </source>
</evidence>
<sequence>MPGPFLPAVTMLYRSYYNRQYYKRIEQMHEKYGPVIRTSPNEIHLIDPENYDRIYSNSSRYEKPAAVYDSYLSSAAAFATPSNEVHRVRRAALNPMFSRRMVLGLEDVVQSKAWKIAELTTQALQENRPMDFYHAFRSLSTDVISDFAFDKSFNLLDSPDLGAAYLALIRQLNVGPWVLQQLPFLIPLVTRVPPWLAPLLSKSLGSVYKIKQQCADQIEDVRARLATQKGFHDRPTIFSQLIDPPNTTDDRVCSTDDELRDEALSVLAAASDTTGNAMTVAAYHVIGNRQVYDKLTAELKQAFPDAEAKMDFLKLEKLPYLTGVVKESLSFGVIGRLARVVPEPGATFNGHYVPAGSVVGMSAWLMHRNEAIFPDAMKFSPERWLDPENVRKMEHHMVPFGRGSRQCVGMPLAYCEIYVTIGTLFRRFDNLEVFETTDEDMEYDDFFASMNKPSKHWFKAVGAAREMDRMKKSGLQFDWASAKRFRAMTVELRGCLMLIYMTADKLTSAESMTSLDASAGFLGSTSYSAVFSENRQSLGIEEADADTVRLVSPTNPPVTPQRLLRGIELLAFLKDLPVFDRFMHRWFDLCEGIVIIEPLIRIWSEGIWSTYGHLLADLQDPKILLGMSEAVWQNTQRSMVFDGTTTAREWAAKATGVHLRWEVIGLVFSVVGLIAMVLSVCLSRMHSSIGSGSTAASVSEGSETGTLSSRPSLTSFPSVYGGLTMGAGRSKAHAGRKRKTRVVNLRRKRDQDVSDFDSSTENTTAPPSIAVSEAPSMPVSEEREGELNTPPRSPQNRVRFRSRGNSIDLGGDSSPHLRPNAPQSREAEDKAPSPLAQATRASAAIQAPTSDRKERPALQRSPASAYPQEKKPSIARSSSYIQLPTTTSASYFESSGGILEQAWMMKMAAEIARKVDHEKANGNGFWDTRRPEVDDGPPPAYVG</sequence>
<comment type="caution">
    <text evidence="6">The sequence shown here is derived from an EMBL/GenBank/DDBJ whole genome shotgun (WGS) entry which is preliminary data.</text>
</comment>
<dbReference type="Gene3D" id="1.10.630.10">
    <property type="entry name" value="Cytochrome P450"/>
    <property type="match status" value="1"/>
</dbReference>
<evidence type="ECO:0000313" key="6">
    <source>
        <dbReference type="EMBL" id="TKA77151.1"/>
    </source>
</evidence>
<evidence type="ECO:0000256" key="4">
    <source>
        <dbReference type="PIRSR" id="PIRSR602401-1"/>
    </source>
</evidence>
<feature type="region of interest" description="Disordered" evidence="5">
    <location>
        <begin position="692"/>
        <end position="713"/>
    </location>
</feature>
<reference evidence="6 7" key="1">
    <citation type="submission" date="2017-03" db="EMBL/GenBank/DDBJ databases">
        <title>Genomes of endolithic fungi from Antarctica.</title>
        <authorList>
            <person name="Coleine C."/>
            <person name="Masonjones S."/>
            <person name="Stajich J.E."/>
        </authorList>
    </citation>
    <scope>NUCLEOTIDE SEQUENCE [LARGE SCALE GENOMIC DNA]</scope>
    <source>
        <strain evidence="6 7">CCFEE 5187</strain>
    </source>
</reference>
<dbReference type="EMBL" id="NAJN01000202">
    <property type="protein sequence ID" value="TKA77151.1"/>
    <property type="molecule type" value="Genomic_DNA"/>
</dbReference>
<feature type="compositionally biased region" description="Low complexity" evidence="5">
    <location>
        <begin position="836"/>
        <end position="847"/>
    </location>
</feature>
<comment type="cofactor">
    <cofactor evidence="1 4">
        <name>heme</name>
        <dbReference type="ChEBI" id="CHEBI:30413"/>
    </cofactor>
</comment>
<feature type="compositionally biased region" description="Polar residues" evidence="5">
    <location>
        <begin position="756"/>
        <end position="766"/>
    </location>
</feature>
<dbReference type="GO" id="GO:0020037">
    <property type="term" value="F:heme binding"/>
    <property type="evidence" value="ECO:0007669"/>
    <property type="project" value="InterPro"/>
</dbReference>
<dbReference type="InterPro" id="IPR017972">
    <property type="entry name" value="Cyt_P450_CS"/>
</dbReference>
<feature type="region of interest" description="Disordered" evidence="5">
    <location>
        <begin position="726"/>
        <end position="879"/>
    </location>
</feature>
<keyword evidence="4" id="KW-0349">Heme</keyword>
<dbReference type="PRINTS" id="PR00463">
    <property type="entry name" value="EP450I"/>
</dbReference>